<name>A0A4R0QY19_9BIFI</name>
<sequence length="144" mass="16721">MSNLPWDNSTYRNRHGRGIRRPVFGARLPRYRTATGYFDNQVLAQVERLKRAWPSLLNRVEFAVEDVPPSHPLAWEHYSVALSQNFPAAHGIPARIALYRKPIEARAHHKLELQLIIREQIVQQLSNLYGLSPKSIDPTWNDEF</sequence>
<dbReference type="EMBL" id="RXLP01000012">
    <property type="protein sequence ID" value="TCD54610.1"/>
    <property type="molecule type" value="Genomic_DNA"/>
</dbReference>
<accession>A0A4R0QY19</accession>
<dbReference type="InterPro" id="IPR038555">
    <property type="entry name" value="Zincin_1_sf"/>
</dbReference>
<dbReference type="CDD" id="cd12954">
    <property type="entry name" value="MMP_TTHA0227_like_1"/>
    <property type="match status" value="1"/>
</dbReference>
<protein>
    <submittedName>
        <fullName evidence="1">Metallopeptidase family protein</fullName>
    </submittedName>
</protein>
<dbReference type="SUPFAM" id="SSF55486">
    <property type="entry name" value="Metalloproteases ('zincins'), catalytic domain"/>
    <property type="match status" value="1"/>
</dbReference>
<proteinExistence type="predicted"/>
<dbReference type="AlphaFoldDB" id="A0A4R0QY19"/>
<dbReference type="Gene3D" id="3.30.2010.20">
    <property type="match status" value="1"/>
</dbReference>
<comment type="caution">
    <text evidence="1">The sequence shown here is derived from an EMBL/GenBank/DDBJ whole genome shotgun (WGS) entry which is preliminary data.</text>
</comment>
<dbReference type="RefSeq" id="WP_131283367.1">
    <property type="nucleotide sequence ID" value="NZ_RXLP01000012.1"/>
</dbReference>
<keyword evidence="2" id="KW-1185">Reference proteome</keyword>
<dbReference type="InterPro" id="IPR010428">
    <property type="entry name" value="Zincin_1"/>
</dbReference>
<gene>
    <name evidence="1" type="ORF">EJ419_02600</name>
</gene>
<evidence type="ECO:0000313" key="2">
    <source>
        <dbReference type="Proteomes" id="UP000291289"/>
    </source>
</evidence>
<evidence type="ECO:0000313" key="1">
    <source>
        <dbReference type="EMBL" id="TCD54610.1"/>
    </source>
</evidence>
<reference evidence="1 2" key="1">
    <citation type="submission" date="2018-12" db="EMBL/GenBank/DDBJ databases">
        <title>Alloscrdovia theropitheci sp. nov: a novel taxon from the feces of the bleeding-herat monkey (Theropithecus geleda).</title>
        <authorList>
            <person name="Modesto M."/>
        </authorList>
    </citation>
    <scope>NUCLEOTIDE SEQUENCE [LARGE SCALE GENOMIC DNA]</scope>
    <source>
        <strain evidence="1 2">GLDI4/2</strain>
    </source>
</reference>
<dbReference type="OrthoDB" id="4966605at2"/>
<dbReference type="Pfam" id="PF06262">
    <property type="entry name" value="Zincin_1"/>
    <property type="match status" value="1"/>
</dbReference>
<organism evidence="1 2">
    <name type="scientific">Alloscardovia theropitheci</name>
    <dbReference type="NCBI Taxonomy" id="2496842"/>
    <lineage>
        <taxon>Bacteria</taxon>
        <taxon>Bacillati</taxon>
        <taxon>Actinomycetota</taxon>
        <taxon>Actinomycetes</taxon>
        <taxon>Bifidobacteriales</taxon>
        <taxon>Bifidobacteriaceae</taxon>
        <taxon>Alloscardovia</taxon>
    </lineage>
</organism>
<dbReference type="Proteomes" id="UP000291289">
    <property type="component" value="Unassembled WGS sequence"/>
</dbReference>